<dbReference type="OrthoDB" id="9785326at2"/>
<evidence type="ECO:0000256" key="1">
    <source>
        <dbReference type="ARBA" id="ARBA00010634"/>
    </source>
</evidence>
<dbReference type="PROSITE" id="PS51257">
    <property type="entry name" value="PROKAR_LIPOPROTEIN"/>
    <property type="match status" value="1"/>
</dbReference>
<organism evidence="3 4">
    <name type="scientific">Holospora obtusa F1</name>
    <dbReference type="NCBI Taxonomy" id="1399147"/>
    <lineage>
        <taxon>Bacteria</taxon>
        <taxon>Pseudomonadati</taxon>
        <taxon>Pseudomonadota</taxon>
        <taxon>Alphaproteobacteria</taxon>
        <taxon>Holosporales</taxon>
        <taxon>Holosporaceae</taxon>
        <taxon>Holospora</taxon>
    </lineage>
</organism>
<keyword evidence="4" id="KW-1185">Reference proteome</keyword>
<protein>
    <recommendedName>
        <fullName evidence="5">Phospholipid-binding lipoprotein MlaA</fullName>
    </recommendedName>
</protein>
<dbReference type="PANTHER" id="PTHR30035:SF3">
    <property type="entry name" value="INTERMEMBRANE PHOSPHOLIPID TRANSPORT SYSTEM LIPOPROTEIN MLAA"/>
    <property type="match status" value="1"/>
</dbReference>
<dbReference type="GO" id="GO:0016020">
    <property type="term" value="C:membrane"/>
    <property type="evidence" value="ECO:0007669"/>
    <property type="project" value="InterPro"/>
</dbReference>
<dbReference type="Pfam" id="PF04333">
    <property type="entry name" value="MlaA"/>
    <property type="match status" value="1"/>
</dbReference>
<evidence type="ECO:0000313" key="3">
    <source>
        <dbReference type="EMBL" id="ETZ07035.1"/>
    </source>
</evidence>
<dbReference type="GO" id="GO:0120010">
    <property type="term" value="P:intermembrane phospholipid transfer"/>
    <property type="evidence" value="ECO:0007669"/>
    <property type="project" value="TreeGrafter"/>
</dbReference>
<accession>W6TGL0</accession>
<dbReference type="STRING" id="1399147.P618_200806"/>
<dbReference type="Proteomes" id="UP000019112">
    <property type="component" value="Unassembled WGS sequence"/>
</dbReference>
<evidence type="ECO:0008006" key="5">
    <source>
        <dbReference type="Google" id="ProtNLM"/>
    </source>
</evidence>
<evidence type="ECO:0000256" key="2">
    <source>
        <dbReference type="ARBA" id="ARBA00022729"/>
    </source>
</evidence>
<dbReference type="PRINTS" id="PR01805">
    <property type="entry name" value="VACJLIPOPROT"/>
</dbReference>
<evidence type="ECO:0000313" key="4">
    <source>
        <dbReference type="Proteomes" id="UP000019112"/>
    </source>
</evidence>
<proteinExistence type="inferred from homology"/>
<name>W6TGL0_HOLOB</name>
<keyword evidence="2" id="KW-0732">Signal</keyword>
<sequence length="257" mass="29329">MVIKINHVIFGFFLIFLTGCSRNEPHESVRMKQIKDPQKKIVKEKDVIWDPLEFWNRGVFVFNQGIEHIIWSPLLAVYRTLVPSIGQKALHNVLEHTKIPVSILSWGLQGEGDQAFVQLGRFMCNTIFGLGGLVDISSDIHLEENHQDINRLLKFYNVPAGCFMMIPFLGPTVSRDLCGKLFNAAIFSLASPSFLGIGVFGAENLNQRLIFKDSVDHVMEFSSDPYAVIRRAYYESRGEFPDNFEQDIQEDDEDDEN</sequence>
<comment type="caution">
    <text evidence="3">The sequence shown here is derived from an EMBL/GenBank/DDBJ whole genome shotgun (WGS) entry which is preliminary data.</text>
</comment>
<dbReference type="AlphaFoldDB" id="W6TGL0"/>
<reference evidence="3 4" key="1">
    <citation type="journal article" date="2014" name="FEMS Microbiol. Lett.">
        <title>Draft genome sequences of three Holospora species (Holospora obtusa, Holospora undulata, and Holospora elegans), endonuclear symbiotic bacteria of the ciliate Paramecium caudatum.</title>
        <authorList>
            <person name="Dohra H."/>
            <person name="Tanaka K."/>
            <person name="Suzuki T."/>
            <person name="Fujishima M."/>
            <person name="Suzuki H."/>
        </authorList>
    </citation>
    <scope>NUCLEOTIDE SEQUENCE [LARGE SCALE GENOMIC DNA]</scope>
    <source>
        <strain evidence="3 4">F1</strain>
    </source>
</reference>
<dbReference type="EMBL" id="AWTR02000070">
    <property type="protein sequence ID" value="ETZ07035.1"/>
    <property type="molecule type" value="Genomic_DNA"/>
</dbReference>
<dbReference type="PANTHER" id="PTHR30035">
    <property type="entry name" value="LIPOPROTEIN VACJ-RELATED"/>
    <property type="match status" value="1"/>
</dbReference>
<dbReference type="eggNOG" id="COG2853">
    <property type="taxonomic scope" value="Bacteria"/>
</dbReference>
<dbReference type="InterPro" id="IPR007428">
    <property type="entry name" value="MlaA"/>
</dbReference>
<comment type="similarity">
    <text evidence="1">Belongs to the MlaA family.</text>
</comment>
<dbReference type="RefSeq" id="WP_021827773.1">
    <property type="nucleotide sequence ID" value="NZ_AWTR02000070.1"/>
</dbReference>
<gene>
    <name evidence="3" type="ORF">P618_200806</name>
</gene>